<proteinExistence type="inferred from homology"/>
<keyword evidence="6 8" id="KW-0472">Membrane</keyword>
<organism evidence="10 11">
    <name type="scientific">Candidatus Filomicrobium marinum</name>
    <dbReference type="NCBI Taxonomy" id="1608628"/>
    <lineage>
        <taxon>Bacteria</taxon>
        <taxon>Pseudomonadati</taxon>
        <taxon>Pseudomonadota</taxon>
        <taxon>Alphaproteobacteria</taxon>
        <taxon>Hyphomicrobiales</taxon>
        <taxon>Hyphomicrobiaceae</taxon>
        <taxon>Filomicrobium</taxon>
    </lineage>
</organism>
<dbReference type="KEGG" id="fil:BN1229_v1_1211"/>
<evidence type="ECO:0000256" key="2">
    <source>
        <dbReference type="ARBA" id="ARBA00006434"/>
    </source>
</evidence>
<comment type="subcellular location">
    <subcellularLocation>
        <location evidence="1">Membrane</location>
        <topology evidence="1">Multi-pass membrane protein</topology>
    </subcellularLocation>
</comment>
<feature type="transmembrane region" description="Helical" evidence="8">
    <location>
        <begin position="331"/>
        <end position="350"/>
    </location>
</feature>
<evidence type="ECO:0000256" key="4">
    <source>
        <dbReference type="ARBA" id="ARBA00022692"/>
    </source>
</evidence>
<feature type="domain" description="Sodium symporter small subunit" evidence="9">
    <location>
        <begin position="12"/>
        <end position="67"/>
    </location>
</feature>
<evidence type="ECO:0000259" key="9">
    <source>
        <dbReference type="Pfam" id="PF13937"/>
    </source>
</evidence>
<dbReference type="OrthoDB" id="9764416at2"/>
<feature type="transmembrane region" description="Helical" evidence="8">
    <location>
        <begin position="16"/>
        <end position="37"/>
    </location>
</feature>
<feature type="transmembrane region" description="Helical" evidence="8">
    <location>
        <begin position="154"/>
        <end position="175"/>
    </location>
</feature>
<evidence type="ECO:0000256" key="5">
    <source>
        <dbReference type="ARBA" id="ARBA00022989"/>
    </source>
</evidence>
<feature type="transmembrane region" description="Helical" evidence="8">
    <location>
        <begin position="425"/>
        <end position="450"/>
    </location>
</feature>
<dbReference type="InterPro" id="IPR038377">
    <property type="entry name" value="Na/Glc_symporter_sf"/>
</dbReference>
<keyword evidence="4 8" id="KW-0812">Transmembrane</keyword>
<dbReference type="InterPro" id="IPR001734">
    <property type="entry name" value="Na/solute_symporter"/>
</dbReference>
<keyword evidence="3" id="KW-0813">Transport</keyword>
<evidence type="ECO:0000256" key="6">
    <source>
        <dbReference type="ARBA" id="ARBA00023136"/>
    </source>
</evidence>
<evidence type="ECO:0000256" key="8">
    <source>
        <dbReference type="SAM" id="Phobius"/>
    </source>
</evidence>
<keyword evidence="11" id="KW-1185">Reference proteome</keyword>
<evidence type="ECO:0000256" key="7">
    <source>
        <dbReference type="RuleBase" id="RU362091"/>
    </source>
</evidence>
<dbReference type="AlphaFoldDB" id="A0A0D6JDS7"/>
<keyword evidence="5 8" id="KW-1133">Transmembrane helix</keyword>
<feature type="transmembrane region" description="Helical" evidence="8">
    <location>
        <begin position="606"/>
        <end position="624"/>
    </location>
</feature>
<dbReference type="EMBL" id="LN829119">
    <property type="protein sequence ID" value="CPR17344.1"/>
    <property type="molecule type" value="Genomic_DNA"/>
</dbReference>
<reference evidence="11" key="1">
    <citation type="submission" date="2015-02" db="EMBL/GenBank/DDBJ databases">
        <authorList>
            <person name="Chooi Y.-H."/>
        </authorList>
    </citation>
    <scope>NUCLEOTIDE SEQUENCE [LARGE SCALE GENOMIC DNA]</scope>
    <source>
        <strain evidence="11">strain Y</strain>
    </source>
</reference>
<dbReference type="NCBIfam" id="TIGR03647">
    <property type="entry name" value="Na_symport_sm"/>
    <property type="match status" value="1"/>
</dbReference>
<sequence length="634" mass="66577">MAVTSRENAPRSKRTLWVPLLIWSIFAFALHFAAPLLNGVRILGFPLAYYLAAQGALIIFAMLGFWVALPWRGAPRANIAPLFVGMSTAGLWMSGAAPVALIGALYAYGYDGLAFALGLTGGFVLVGCVVAPAFARAQSASLEDFLAKRTGGIAAPYAATAMLLVCLTLLVSAEFEVVRRLVSPLFANTRFTDASGALGEAWVLVLPVIMATIIAVIQTRVTLSLQAVSYVAILCLVGGAAALMSLVAFDIAIPQLAYGHGLQDLAVLERSLILDGLSDPAVVQPFAKSNNSFSAENFAALSISLMLGAAVAPHLLTRISSSGPDPIARQASAWSLFFVVLLVITLPAIATLTKLDIYSSIARGMTMSSVPNWLEQSAYSTTPPLCAHECAEPGGRLHVQDVTIDPEAILPSVAAISRLPEALSWLLIGALAVAALLCAGSMIAVMAGALRFVLSAPETEGGEQPNRKSALVRAALTVPLAVIAGVVAGQLQADLITRIAWALSLAASGLFPMILLAAISPRANSIALAVGGLTGFAVALYYIVGTQNFPVQFLGLWHEVSNMPPWRLEAFEEVRQNCRDAVPGACAEAQTMARELANWWGIDTRAVGIIGAPIGFVVACLVSLPTQLLRRATV</sequence>
<dbReference type="PANTHER" id="PTHR48086:SF5">
    <property type="entry name" value="NA(+):SOLUTE SYMPORTER (SSF FAMILY)"/>
    <property type="match status" value="1"/>
</dbReference>
<accession>A0A0D6JDS7</accession>
<dbReference type="RefSeq" id="WP_046477307.1">
    <property type="nucleotide sequence ID" value="NZ_LN829118.1"/>
</dbReference>
<dbReference type="Gene3D" id="1.20.1730.10">
    <property type="entry name" value="Sodium/glucose cotransporter"/>
    <property type="match status" value="1"/>
</dbReference>
<evidence type="ECO:0000313" key="10">
    <source>
        <dbReference type="EMBL" id="CPR17344.1"/>
    </source>
</evidence>
<feature type="transmembrane region" description="Helical" evidence="8">
    <location>
        <begin position="195"/>
        <end position="217"/>
    </location>
</feature>
<gene>
    <name evidence="10" type="ORF">YBN1229_v1_1209</name>
</gene>
<feature type="transmembrane region" description="Helical" evidence="8">
    <location>
        <begin position="229"/>
        <end position="253"/>
    </location>
</feature>
<feature type="transmembrane region" description="Helical" evidence="8">
    <location>
        <begin position="526"/>
        <end position="544"/>
    </location>
</feature>
<dbReference type="InterPro" id="IPR050277">
    <property type="entry name" value="Sodium:Solute_Symporter"/>
</dbReference>
<dbReference type="PANTHER" id="PTHR48086">
    <property type="entry name" value="SODIUM/PROLINE SYMPORTER-RELATED"/>
    <property type="match status" value="1"/>
</dbReference>
<dbReference type="Pfam" id="PF13937">
    <property type="entry name" value="DUF4212"/>
    <property type="match status" value="1"/>
</dbReference>
<evidence type="ECO:0000256" key="1">
    <source>
        <dbReference type="ARBA" id="ARBA00004141"/>
    </source>
</evidence>
<comment type="similarity">
    <text evidence="2 7">Belongs to the sodium:solute symporter (SSF) (TC 2.A.21) family.</text>
</comment>
<dbReference type="Proteomes" id="UP000033187">
    <property type="component" value="Chromosome 1"/>
</dbReference>
<dbReference type="GO" id="GO:0022857">
    <property type="term" value="F:transmembrane transporter activity"/>
    <property type="evidence" value="ECO:0007669"/>
    <property type="project" value="InterPro"/>
</dbReference>
<dbReference type="Pfam" id="PF00474">
    <property type="entry name" value="SSF"/>
    <property type="match status" value="1"/>
</dbReference>
<dbReference type="GO" id="GO:0005886">
    <property type="term" value="C:plasma membrane"/>
    <property type="evidence" value="ECO:0007669"/>
    <property type="project" value="TreeGrafter"/>
</dbReference>
<evidence type="ECO:0000313" key="11">
    <source>
        <dbReference type="Proteomes" id="UP000033187"/>
    </source>
</evidence>
<feature type="transmembrane region" description="Helical" evidence="8">
    <location>
        <begin position="81"/>
        <end position="107"/>
    </location>
</feature>
<protein>
    <recommendedName>
        <fullName evidence="9">Sodium symporter small subunit domain-containing protein</fullName>
    </recommendedName>
</protein>
<dbReference type="InterPro" id="IPR019886">
    <property type="entry name" value="Na_symporter_ssu"/>
</dbReference>
<feature type="transmembrane region" description="Helical" evidence="8">
    <location>
        <begin position="49"/>
        <end position="69"/>
    </location>
</feature>
<feature type="transmembrane region" description="Helical" evidence="8">
    <location>
        <begin position="298"/>
        <end position="319"/>
    </location>
</feature>
<dbReference type="PROSITE" id="PS50283">
    <property type="entry name" value="NA_SOLUT_SYMP_3"/>
    <property type="match status" value="1"/>
</dbReference>
<dbReference type="KEGG" id="fiy:BN1229_v1_1209"/>
<feature type="transmembrane region" description="Helical" evidence="8">
    <location>
        <begin position="471"/>
        <end position="493"/>
    </location>
</feature>
<feature type="transmembrane region" description="Helical" evidence="8">
    <location>
        <begin position="499"/>
        <end position="519"/>
    </location>
</feature>
<evidence type="ECO:0000256" key="3">
    <source>
        <dbReference type="ARBA" id="ARBA00022448"/>
    </source>
</evidence>
<name>A0A0D6JDS7_9HYPH</name>
<feature type="transmembrane region" description="Helical" evidence="8">
    <location>
        <begin position="113"/>
        <end position="134"/>
    </location>
</feature>